<sequence>MVAQSVTELLRSYLSSVNGVVGIYISDKDGARMVGVSIEDAPEQAFMNYVVTTFIGSIQQLCKLGLGEVNHMITKYQDMTICQFNYIGDESVPPVYLTVVGTNNCDLGVLTSLEVPLRPILQALSKKAAARFQSEAMMTRNDAGDHFYRVLHADSA</sequence>
<dbReference type="Pfam" id="PF08923">
    <property type="entry name" value="MAPKK1_Int"/>
    <property type="match status" value="1"/>
</dbReference>
<dbReference type="GO" id="GO:0071230">
    <property type="term" value="P:cellular response to amino acid stimulus"/>
    <property type="evidence" value="ECO:0007669"/>
    <property type="project" value="TreeGrafter"/>
</dbReference>
<dbReference type="SMART" id="SM01278">
    <property type="entry name" value="MAPKK1_Int"/>
    <property type="match status" value="1"/>
</dbReference>
<dbReference type="PANTHER" id="PTHR13378:SF1">
    <property type="entry name" value="RAGULATOR COMPLEX PROTEIN LAMTOR3"/>
    <property type="match status" value="1"/>
</dbReference>
<proteinExistence type="inferred from homology"/>
<dbReference type="WBParaSite" id="MCU_011324-RA">
    <property type="protein sequence ID" value="MCU_011324-RA"/>
    <property type="gene ID" value="MCU_011324"/>
</dbReference>
<organism evidence="2">
    <name type="scientific">Mesocestoides corti</name>
    <name type="common">Flatworm</name>
    <dbReference type="NCBI Taxonomy" id="53468"/>
    <lineage>
        <taxon>Eukaryota</taxon>
        <taxon>Metazoa</taxon>
        <taxon>Spiralia</taxon>
        <taxon>Lophotrochozoa</taxon>
        <taxon>Platyhelminthes</taxon>
        <taxon>Cestoda</taxon>
        <taxon>Eucestoda</taxon>
        <taxon>Cyclophyllidea</taxon>
        <taxon>Mesocestoididae</taxon>
        <taxon>Mesocestoides</taxon>
    </lineage>
</organism>
<dbReference type="AlphaFoldDB" id="A0A5K3FU44"/>
<dbReference type="GO" id="GO:0071986">
    <property type="term" value="C:Ragulator complex"/>
    <property type="evidence" value="ECO:0007669"/>
    <property type="project" value="TreeGrafter"/>
</dbReference>
<evidence type="ECO:0000256" key="1">
    <source>
        <dbReference type="ARBA" id="ARBA00005356"/>
    </source>
</evidence>
<accession>A0A5K3FU44</accession>
<evidence type="ECO:0000313" key="2">
    <source>
        <dbReference type="WBParaSite" id="MCU_011324-RA"/>
    </source>
</evidence>
<dbReference type="PANTHER" id="PTHR13378">
    <property type="entry name" value="REGULATOR COMPLEX PROTEIN LAMTOR3"/>
    <property type="match status" value="1"/>
</dbReference>
<comment type="similarity">
    <text evidence="1">Belongs to the LAMTOR3 family.</text>
</comment>
<reference evidence="2" key="1">
    <citation type="submission" date="2019-11" db="UniProtKB">
        <authorList>
            <consortium name="WormBaseParasite"/>
        </authorList>
    </citation>
    <scope>IDENTIFICATION</scope>
</reference>
<dbReference type="InterPro" id="IPR015019">
    <property type="entry name" value="LAMTOR3"/>
</dbReference>
<name>A0A5K3FU44_MESCO</name>
<dbReference type="SUPFAM" id="SSF103196">
    <property type="entry name" value="Roadblock/LC7 domain"/>
    <property type="match status" value="1"/>
</dbReference>
<protein>
    <submittedName>
        <fullName evidence="2">Robl_LC7 domain-containing protein</fullName>
    </submittedName>
</protein>
<dbReference type="Gene3D" id="3.30.450.30">
    <property type="entry name" value="Dynein light chain 2a, cytoplasmic"/>
    <property type="match status" value="1"/>
</dbReference>
<dbReference type="GO" id="GO:0032008">
    <property type="term" value="P:positive regulation of TOR signaling"/>
    <property type="evidence" value="ECO:0007669"/>
    <property type="project" value="TreeGrafter"/>
</dbReference>